<sequence>MSGFMLQTQDGVLHTFYGGLEEYFDVDAMLGIVRKHGGYCTQVARDDEEEQL</sequence>
<dbReference type="Proteomes" id="UP001141552">
    <property type="component" value="Unassembled WGS sequence"/>
</dbReference>
<reference evidence="1" key="2">
    <citation type="journal article" date="2023" name="Plants (Basel)">
        <title>Annotation of the Turnera subulata (Passifloraceae) Draft Genome Reveals the S-Locus Evolved after the Divergence of Turneroideae from Passifloroideae in a Stepwise Manner.</title>
        <authorList>
            <person name="Henning P.M."/>
            <person name="Roalson E.H."/>
            <person name="Mir W."/>
            <person name="McCubbin A.G."/>
            <person name="Shore J.S."/>
        </authorList>
    </citation>
    <scope>NUCLEOTIDE SEQUENCE</scope>
    <source>
        <strain evidence="1">F60SS</strain>
    </source>
</reference>
<evidence type="ECO:0000313" key="2">
    <source>
        <dbReference type="Proteomes" id="UP001141552"/>
    </source>
</evidence>
<evidence type="ECO:0000313" key="1">
    <source>
        <dbReference type="EMBL" id="KAJ4824887.1"/>
    </source>
</evidence>
<proteinExistence type="predicted"/>
<comment type="caution">
    <text evidence="1">The sequence shown here is derived from an EMBL/GenBank/DDBJ whole genome shotgun (WGS) entry which is preliminary data.</text>
</comment>
<dbReference type="EMBL" id="JAKUCV010007068">
    <property type="protein sequence ID" value="KAJ4824887.1"/>
    <property type="molecule type" value="Genomic_DNA"/>
</dbReference>
<reference evidence="1" key="1">
    <citation type="submission" date="2022-02" db="EMBL/GenBank/DDBJ databases">
        <authorList>
            <person name="Henning P.M."/>
            <person name="McCubbin A.G."/>
            <person name="Shore J.S."/>
        </authorList>
    </citation>
    <scope>NUCLEOTIDE SEQUENCE</scope>
    <source>
        <strain evidence="1">F60SS</strain>
        <tissue evidence="1">Leaves</tissue>
    </source>
</reference>
<protein>
    <submittedName>
        <fullName evidence="1">Uncharacterized protein</fullName>
    </submittedName>
</protein>
<keyword evidence="2" id="KW-1185">Reference proteome</keyword>
<accession>A0A9Q0F6T6</accession>
<gene>
    <name evidence="1" type="ORF">Tsubulata_007197</name>
</gene>
<dbReference type="AlphaFoldDB" id="A0A9Q0F6T6"/>
<organism evidence="1 2">
    <name type="scientific">Turnera subulata</name>
    <dbReference type="NCBI Taxonomy" id="218843"/>
    <lineage>
        <taxon>Eukaryota</taxon>
        <taxon>Viridiplantae</taxon>
        <taxon>Streptophyta</taxon>
        <taxon>Embryophyta</taxon>
        <taxon>Tracheophyta</taxon>
        <taxon>Spermatophyta</taxon>
        <taxon>Magnoliopsida</taxon>
        <taxon>eudicotyledons</taxon>
        <taxon>Gunneridae</taxon>
        <taxon>Pentapetalae</taxon>
        <taxon>rosids</taxon>
        <taxon>fabids</taxon>
        <taxon>Malpighiales</taxon>
        <taxon>Passifloraceae</taxon>
        <taxon>Turnera</taxon>
    </lineage>
</organism>
<name>A0A9Q0F6T6_9ROSI</name>